<dbReference type="EMBL" id="CM039432">
    <property type="protein sequence ID" value="KAI4333857.1"/>
    <property type="molecule type" value="Genomic_DNA"/>
</dbReference>
<proteinExistence type="predicted"/>
<dbReference type="Proteomes" id="UP000828941">
    <property type="component" value="Chromosome 7"/>
</dbReference>
<comment type="caution">
    <text evidence="1">The sequence shown here is derived from an EMBL/GenBank/DDBJ whole genome shotgun (WGS) entry which is preliminary data.</text>
</comment>
<sequence length="199" mass="22891">MLQMESQSQIEKASSRRRSVKSEKLSLEDYIEFLHSHQTLRLNVNQLNQIIRIHGFKRIHRAVKKNLINAVDKLDLMDLRRSTLSESVSSFAILNLEEAIADLDELDWKECCVTSIQILNNCKENFPAPEQNNQIVVHCQPEIQTNAPKMRTANENCYLREAASKNVKRVQKMVPKRKRVNSDSLDYSSTMDCVSLASC</sequence>
<organism evidence="1 2">
    <name type="scientific">Bauhinia variegata</name>
    <name type="common">Purple orchid tree</name>
    <name type="synonym">Phanera variegata</name>
    <dbReference type="NCBI Taxonomy" id="167791"/>
    <lineage>
        <taxon>Eukaryota</taxon>
        <taxon>Viridiplantae</taxon>
        <taxon>Streptophyta</taxon>
        <taxon>Embryophyta</taxon>
        <taxon>Tracheophyta</taxon>
        <taxon>Spermatophyta</taxon>
        <taxon>Magnoliopsida</taxon>
        <taxon>eudicotyledons</taxon>
        <taxon>Gunneridae</taxon>
        <taxon>Pentapetalae</taxon>
        <taxon>rosids</taxon>
        <taxon>fabids</taxon>
        <taxon>Fabales</taxon>
        <taxon>Fabaceae</taxon>
        <taxon>Cercidoideae</taxon>
        <taxon>Cercideae</taxon>
        <taxon>Bauhiniinae</taxon>
        <taxon>Bauhinia</taxon>
    </lineage>
</organism>
<protein>
    <submittedName>
        <fullName evidence="1">Uncharacterized protein</fullName>
    </submittedName>
</protein>
<reference evidence="1 2" key="1">
    <citation type="journal article" date="2022" name="DNA Res.">
        <title>Chromosomal-level genome assembly of the orchid tree Bauhinia variegata (Leguminosae; Cercidoideae) supports the allotetraploid origin hypothesis of Bauhinia.</title>
        <authorList>
            <person name="Zhong Y."/>
            <person name="Chen Y."/>
            <person name="Zheng D."/>
            <person name="Pang J."/>
            <person name="Liu Y."/>
            <person name="Luo S."/>
            <person name="Meng S."/>
            <person name="Qian L."/>
            <person name="Wei D."/>
            <person name="Dai S."/>
            <person name="Zhou R."/>
        </authorList>
    </citation>
    <scope>NUCLEOTIDE SEQUENCE [LARGE SCALE GENOMIC DNA]</scope>
    <source>
        <strain evidence="1">BV-YZ2020</strain>
    </source>
</reference>
<evidence type="ECO:0000313" key="2">
    <source>
        <dbReference type="Proteomes" id="UP000828941"/>
    </source>
</evidence>
<accession>A0ACB9ND43</accession>
<name>A0ACB9ND43_BAUVA</name>
<keyword evidence="2" id="KW-1185">Reference proteome</keyword>
<evidence type="ECO:0000313" key="1">
    <source>
        <dbReference type="EMBL" id="KAI4333857.1"/>
    </source>
</evidence>
<gene>
    <name evidence="1" type="ORF">L6164_018614</name>
</gene>